<dbReference type="GO" id="GO:0005506">
    <property type="term" value="F:iron ion binding"/>
    <property type="evidence" value="ECO:0007669"/>
    <property type="project" value="InterPro"/>
</dbReference>
<dbReference type="InterPro" id="IPR016208">
    <property type="entry name" value="Ald_Oxase/xanthine_DH-like"/>
</dbReference>
<dbReference type="Gene3D" id="3.90.1170.50">
    <property type="entry name" value="Aldehyde oxidase/xanthine dehydrogenase, a/b hammerhead"/>
    <property type="match status" value="1"/>
</dbReference>
<evidence type="ECO:0000313" key="2">
    <source>
        <dbReference type="EMBL" id="MEF7613377.1"/>
    </source>
</evidence>
<dbReference type="SMART" id="SM01008">
    <property type="entry name" value="Ald_Xan_dh_C"/>
    <property type="match status" value="1"/>
</dbReference>
<dbReference type="InterPro" id="IPR008274">
    <property type="entry name" value="AldOxase/xan_DH_MoCoBD1"/>
</dbReference>
<dbReference type="RefSeq" id="WP_332288317.1">
    <property type="nucleotide sequence ID" value="NZ_JAZIBG010000017.1"/>
</dbReference>
<dbReference type="EMBL" id="JAZIBG010000017">
    <property type="protein sequence ID" value="MEF7613377.1"/>
    <property type="molecule type" value="Genomic_DNA"/>
</dbReference>
<dbReference type="AlphaFoldDB" id="A0AAW9QD66"/>
<dbReference type="Gene3D" id="3.30.365.10">
    <property type="entry name" value="Aldehyde oxidase/xanthine dehydrogenase, molybdopterin binding domain"/>
    <property type="match status" value="5"/>
</dbReference>
<protein>
    <submittedName>
        <fullName evidence="2">Molybdopterin cofactor-binding domain-containing protein</fullName>
    </submittedName>
</protein>
<dbReference type="PANTHER" id="PTHR11908:SF157">
    <property type="entry name" value="XANTHINE DEHYDROGENASE SUBUNIT D-RELATED"/>
    <property type="match status" value="1"/>
</dbReference>
<dbReference type="InterPro" id="IPR036856">
    <property type="entry name" value="Ald_Oxase/Xan_DH_a/b_sf"/>
</dbReference>
<dbReference type="Pfam" id="PF20256">
    <property type="entry name" value="MoCoBD_2"/>
    <property type="match status" value="1"/>
</dbReference>
<dbReference type="InterPro" id="IPR000674">
    <property type="entry name" value="Ald_Oxase/Xan_DH_a/b"/>
</dbReference>
<comment type="caution">
    <text evidence="2">The sequence shown here is derived from an EMBL/GenBank/DDBJ whole genome shotgun (WGS) entry which is preliminary data.</text>
</comment>
<proteinExistence type="predicted"/>
<name>A0AAW9QD66_9BURK</name>
<evidence type="ECO:0000259" key="1">
    <source>
        <dbReference type="SMART" id="SM01008"/>
    </source>
</evidence>
<accession>A0AAW9QD66</accession>
<dbReference type="InterPro" id="IPR046867">
    <property type="entry name" value="AldOxase/xan_DH_MoCoBD2"/>
</dbReference>
<sequence length="750" mass="78444">MNTTTPAAPAALRPDAAAKLAGNPGYPSDRIRAGQLHGAILGSPHPHARIVAIDTRAAAAMAGVHAVVTHADIPGEARYGLRVIDRPVLCKGKVRCIGDPVAAVAAETPELAQQALAAIRVEYAPLPRVDDAEAALAEGAAAVHDEHPAGNLLHRTAHHRGDAAAAQAACVHMVEAEYESPRQMHAYLETEGGVVEPDGTGGWVVHFGCHNPERDRQVIAAMLALPPERVRVIGTPVGGSYGGKDELTIQPIAALLAWKAGRAVRLHLRRPQSVDLGVKRHPMRIRMRTGCDAEGRLRWHEVHLLADTGAYATHGPEVLDAAQEHAVGPYRYDAVAIEGRLAYTNNGIAGAFRGFGAVQVQFALERQIERLAEAVGLDAAEFRRRNLEAPDGPGPLGQVVVPFDGAAQALAAVARHPLWQGPRRWREGRWLHGVGLALVHRSDGFGRGAPNGAKLALGLAPDGAIELRASFTELGQNLVGSIGAMVVRWLGCAAADVRAVIGDSALPDAGAVAASRATTLVWRALALHGAAWGRQVCAAAEGCLGLPAGALRLGPGGLWDARATPSLRLSYADLARRLGDMRPQVQIDLAPEETPSAIDAAHYVFGACAALVQVRVDAWTGVVRVDRMVLAAALGPVVSPLGFLGQMEGGALIGQGMATIEALPMHEGRYLARNLDGYLVPTMADAPAMELITIEDLPPGDPVGPRGAGEISVNIATPAVANAIAAATGMPVARLPVAPDDLLDFLEASA</sequence>
<keyword evidence="3" id="KW-1185">Reference proteome</keyword>
<dbReference type="InterPro" id="IPR037165">
    <property type="entry name" value="AldOxase/xan_DH_Mopterin-bd_sf"/>
</dbReference>
<dbReference type="SUPFAM" id="SSF56003">
    <property type="entry name" value="Molybdenum cofactor-binding domain"/>
    <property type="match status" value="1"/>
</dbReference>
<dbReference type="Pfam" id="PF02738">
    <property type="entry name" value="MoCoBD_1"/>
    <property type="match status" value="1"/>
</dbReference>
<gene>
    <name evidence="2" type="ORF">V4F39_05585</name>
</gene>
<organism evidence="2 3">
    <name type="scientific">Aquincola agrisoli</name>
    <dbReference type="NCBI Taxonomy" id="3119538"/>
    <lineage>
        <taxon>Bacteria</taxon>
        <taxon>Pseudomonadati</taxon>
        <taxon>Pseudomonadota</taxon>
        <taxon>Betaproteobacteria</taxon>
        <taxon>Burkholderiales</taxon>
        <taxon>Sphaerotilaceae</taxon>
        <taxon>Aquincola</taxon>
    </lineage>
</organism>
<reference evidence="2 3" key="1">
    <citation type="submission" date="2024-02" db="EMBL/GenBank/DDBJ databases">
        <title>Genome sequence of Aquincola sp. MAHUQ-54.</title>
        <authorList>
            <person name="Huq M.A."/>
        </authorList>
    </citation>
    <scope>NUCLEOTIDE SEQUENCE [LARGE SCALE GENOMIC DNA]</scope>
    <source>
        <strain evidence="2 3">MAHUQ-54</strain>
    </source>
</reference>
<dbReference type="GO" id="GO:0016491">
    <property type="term" value="F:oxidoreductase activity"/>
    <property type="evidence" value="ECO:0007669"/>
    <property type="project" value="InterPro"/>
</dbReference>
<evidence type="ECO:0000313" key="3">
    <source>
        <dbReference type="Proteomes" id="UP001336250"/>
    </source>
</evidence>
<dbReference type="PANTHER" id="PTHR11908">
    <property type="entry name" value="XANTHINE DEHYDROGENASE"/>
    <property type="match status" value="1"/>
</dbReference>
<dbReference type="Pfam" id="PF01315">
    <property type="entry name" value="Ald_Xan_dh_C"/>
    <property type="match status" value="1"/>
</dbReference>
<dbReference type="SUPFAM" id="SSF54665">
    <property type="entry name" value="CO dehydrogenase molybdoprotein N-domain-like"/>
    <property type="match status" value="1"/>
</dbReference>
<dbReference type="Proteomes" id="UP001336250">
    <property type="component" value="Unassembled WGS sequence"/>
</dbReference>
<feature type="domain" description="Aldehyde oxidase/xanthine dehydrogenase a/b hammerhead" evidence="1">
    <location>
        <begin position="21"/>
        <end position="127"/>
    </location>
</feature>